<protein>
    <submittedName>
        <fullName evidence="1">Uncharacterized protein</fullName>
    </submittedName>
</protein>
<dbReference type="InParanoid" id="A0A423V9N1"/>
<evidence type="ECO:0000313" key="2">
    <source>
        <dbReference type="Proteomes" id="UP000285146"/>
    </source>
</evidence>
<comment type="caution">
    <text evidence="1">The sequence shown here is derived from an EMBL/GenBank/DDBJ whole genome shotgun (WGS) entry which is preliminary data.</text>
</comment>
<evidence type="ECO:0000313" key="1">
    <source>
        <dbReference type="EMBL" id="ROV87570.1"/>
    </source>
</evidence>
<keyword evidence="2" id="KW-1185">Reference proteome</keyword>
<proteinExistence type="predicted"/>
<accession>A0A423V9N1</accession>
<dbReference type="EMBL" id="LKEB01000139">
    <property type="protein sequence ID" value="ROV87570.1"/>
    <property type="molecule type" value="Genomic_DNA"/>
</dbReference>
<gene>
    <name evidence="1" type="ORF">VPNG_10412</name>
</gene>
<dbReference type="AlphaFoldDB" id="A0A423V9N1"/>
<reference evidence="1 2" key="1">
    <citation type="submission" date="2015-09" db="EMBL/GenBank/DDBJ databases">
        <title>Host preference determinants of Valsa canker pathogens revealed by comparative genomics.</title>
        <authorList>
            <person name="Yin Z."/>
            <person name="Huang L."/>
        </authorList>
    </citation>
    <scope>NUCLEOTIDE SEQUENCE [LARGE SCALE GENOMIC DNA]</scope>
    <source>
        <strain evidence="1 2">SXYLt</strain>
    </source>
</reference>
<dbReference type="Proteomes" id="UP000285146">
    <property type="component" value="Unassembled WGS sequence"/>
</dbReference>
<name>A0A423V9N1_9PEZI</name>
<sequence length="137" mass="14409">MSLTDTSIVSAVPEDDFTMTCDFLNQAELDMLDATSACKSIHPEAIGFGTIEPAPSTSNETLTAAVANTELDLDFSFLASSPSLNTAANIEFASIPDDNPTLSTKAPEQLPSQPYAQNNTVCVCFAHAISAYEGIGI</sequence>
<organism evidence="1 2">
    <name type="scientific">Cytospora leucostoma</name>
    <dbReference type="NCBI Taxonomy" id="1230097"/>
    <lineage>
        <taxon>Eukaryota</taxon>
        <taxon>Fungi</taxon>
        <taxon>Dikarya</taxon>
        <taxon>Ascomycota</taxon>
        <taxon>Pezizomycotina</taxon>
        <taxon>Sordariomycetes</taxon>
        <taxon>Sordariomycetidae</taxon>
        <taxon>Diaporthales</taxon>
        <taxon>Cytosporaceae</taxon>
        <taxon>Cytospora</taxon>
    </lineage>
</organism>